<dbReference type="KEGG" id="mcal:115029562"/>
<dbReference type="GO" id="GO:0016787">
    <property type="term" value="F:hydrolase activity"/>
    <property type="evidence" value="ECO:0007669"/>
    <property type="project" value="UniProtKB-KW"/>
</dbReference>
<dbReference type="Gene3D" id="3.30.420.10">
    <property type="entry name" value="Ribonuclease H-like superfamily/Ribonuclease H"/>
    <property type="match status" value="1"/>
</dbReference>
<keyword evidence="1" id="KW-0808">Transferase</keyword>
<dbReference type="InterPro" id="IPR036397">
    <property type="entry name" value="RNaseH_sf"/>
</dbReference>
<dbReference type="GeneID" id="115029562"/>
<keyword evidence="8" id="KW-1185">Reference proteome</keyword>
<evidence type="ECO:0000256" key="6">
    <source>
        <dbReference type="ARBA" id="ARBA00022918"/>
    </source>
</evidence>
<keyword evidence="3" id="KW-0540">Nuclease</keyword>
<evidence type="ECO:0000256" key="1">
    <source>
        <dbReference type="ARBA" id="ARBA00022679"/>
    </source>
</evidence>
<dbReference type="PANTHER" id="PTHR41694:SF5">
    <property type="entry name" value="RIBONUCLEASE H"/>
    <property type="match status" value="1"/>
</dbReference>
<keyword evidence="5" id="KW-0378">Hydrolase</keyword>
<organism evidence="8 9">
    <name type="scientific">Mus caroli</name>
    <name type="common">Ryukyu mouse</name>
    <name type="synonym">Ricefield mouse</name>
    <dbReference type="NCBI Taxonomy" id="10089"/>
    <lineage>
        <taxon>Eukaryota</taxon>
        <taxon>Metazoa</taxon>
        <taxon>Chordata</taxon>
        <taxon>Craniata</taxon>
        <taxon>Vertebrata</taxon>
        <taxon>Euteleostomi</taxon>
        <taxon>Mammalia</taxon>
        <taxon>Eutheria</taxon>
        <taxon>Euarchontoglires</taxon>
        <taxon>Glires</taxon>
        <taxon>Rodentia</taxon>
        <taxon>Myomorpha</taxon>
        <taxon>Muroidea</taxon>
        <taxon>Muridae</taxon>
        <taxon>Murinae</taxon>
        <taxon>Mus</taxon>
        <taxon>Mus</taxon>
    </lineage>
</organism>
<proteinExistence type="predicted"/>
<dbReference type="GO" id="GO:0015074">
    <property type="term" value="P:DNA integration"/>
    <property type="evidence" value="ECO:0007669"/>
    <property type="project" value="InterPro"/>
</dbReference>
<feature type="domain" description="Integrase catalytic" evidence="7">
    <location>
        <begin position="139"/>
        <end position="213"/>
    </location>
</feature>
<dbReference type="Pfam" id="PF00665">
    <property type="entry name" value="rve"/>
    <property type="match status" value="1"/>
</dbReference>
<dbReference type="Gene3D" id="1.10.340.70">
    <property type="match status" value="1"/>
</dbReference>
<evidence type="ECO:0000256" key="3">
    <source>
        <dbReference type="ARBA" id="ARBA00022722"/>
    </source>
</evidence>
<name>A0A6P7Q4Q7_MUSCR</name>
<protein>
    <submittedName>
        <fullName evidence="9">Uncharacterized protein LOC115029562</fullName>
    </submittedName>
</protein>
<dbReference type="Proteomes" id="UP000515126">
    <property type="component" value="Chromosome 2"/>
</dbReference>
<dbReference type="GO" id="GO:0003676">
    <property type="term" value="F:nucleic acid binding"/>
    <property type="evidence" value="ECO:0007669"/>
    <property type="project" value="InterPro"/>
</dbReference>
<dbReference type="GO" id="GO:0004519">
    <property type="term" value="F:endonuclease activity"/>
    <property type="evidence" value="ECO:0007669"/>
    <property type="project" value="UniProtKB-KW"/>
</dbReference>
<evidence type="ECO:0000313" key="8">
    <source>
        <dbReference type="Proteomes" id="UP000515126"/>
    </source>
</evidence>
<evidence type="ECO:0000256" key="2">
    <source>
        <dbReference type="ARBA" id="ARBA00022695"/>
    </source>
</evidence>
<dbReference type="PROSITE" id="PS50994">
    <property type="entry name" value="INTEGRASE"/>
    <property type="match status" value="1"/>
</dbReference>
<keyword evidence="4" id="KW-0255">Endonuclease</keyword>
<evidence type="ECO:0000256" key="5">
    <source>
        <dbReference type="ARBA" id="ARBA00022801"/>
    </source>
</evidence>
<sequence>MADLVVKQVAQQVTILTEKSQAPVETQVTDNSNHIYSADDFRILEDMICREQTQEFSFGEVAQTMDGRVILPIKEGKDYVQKLHQLTHLGADKLKQLVKASKYHVLNLNSTIRQVVDTCQACALTNAARPYQESGKRRRGDRPGVYWEVDFIEIKPGKYGNKYLLVFIDTFSGWVEAFPTKSETAQAKHTLAFRLTPYEILHGGPPPLTESGGILDPSADSSSPSALFTHLKALEVVRTQIWDQIKEAYAPGTSTVPHGFQVGDSVLVT</sequence>
<gene>
    <name evidence="9" type="primary">LOC115029562</name>
</gene>
<dbReference type="SUPFAM" id="SSF53098">
    <property type="entry name" value="Ribonuclease H-like"/>
    <property type="match status" value="1"/>
</dbReference>
<reference evidence="9" key="1">
    <citation type="submission" date="2025-08" db="UniProtKB">
        <authorList>
            <consortium name="RefSeq"/>
        </authorList>
    </citation>
    <scope>IDENTIFICATION</scope>
</reference>
<dbReference type="GO" id="GO:0003964">
    <property type="term" value="F:RNA-directed DNA polymerase activity"/>
    <property type="evidence" value="ECO:0007669"/>
    <property type="project" value="UniProtKB-KW"/>
</dbReference>
<evidence type="ECO:0000259" key="7">
    <source>
        <dbReference type="PROSITE" id="PS50994"/>
    </source>
</evidence>
<dbReference type="InterPro" id="IPR012337">
    <property type="entry name" value="RNaseH-like_sf"/>
</dbReference>
<keyword evidence="2" id="KW-0548">Nucleotidyltransferase</keyword>
<evidence type="ECO:0000313" key="9">
    <source>
        <dbReference type="RefSeq" id="XP_029326203.1"/>
    </source>
</evidence>
<dbReference type="InterPro" id="IPR001584">
    <property type="entry name" value="Integrase_cat-core"/>
</dbReference>
<accession>A0A6P7Q4Q7</accession>
<evidence type="ECO:0000256" key="4">
    <source>
        <dbReference type="ARBA" id="ARBA00022759"/>
    </source>
</evidence>
<dbReference type="RefSeq" id="XP_029326203.1">
    <property type="nucleotide sequence ID" value="XM_029470343.1"/>
</dbReference>
<keyword evidence="6" id="KW-0695">RNA-directed DNA polymerase</keyword>
<dbReference type="InterPro" id="IPR015416">
    <property type="entry name" value="Znf_H2C2_histone_UAS-bd"/>
</dbReference>
<dbReference type="Pfam" id="PF09337">
    <property type="entry name" value="zf-H2C2"/>
    <property type="match status" value="1"/>
</dbReference>
<dbReference type="PANTHER" id="PTHR41694">
    <property type="entry name" value="ENDOGENOUS RETROVIRUS GROUP K MEMBER POL PROTEIN"/>
    <property type="match status" value="1"/>
</dbReference>
<dbReference type="AlphaFoldDB" id="A0A6P7Q4Q7"/>